<dbReference type="InterPro" id="IPR042047">
    <property type="entry name" value="SleB_dom1"/>
</dbReference>
<accession>A0AAE9PZM8</accession>
<gene>
    <name evidence="2" type="ORF">A54_27</name>
</gene>
<evidence type="ECO:0000313" key="3">
    <source>
        <dbReference type="Proteomes" id="UP001236076"/>
    </source>
</evidence>
<organism evidence="2 3">
    <name type="scientific">Escherichia phage A5-4</name>
    <dbReference type="NCBI Taxonomy" id="2996162"/>
    <lineage>
        <taxon>Viruses</taxon>
        <taxon>Duplodnaviria</taxon>
        <taxon>Heunggongvirae</taxon>
        <taxon>Uroviricota</taxon>
        <taxon>Caudoviricetes</taxon>
        <taxon>Vequintavirinae</taxon>
    </lineage>
</organism>
<name>A0AAE9PZM8_9CAUD</name>
<dbReference type="Pfam" id="PF07486">
    <property type="entry name" value="Hydrolase_2"/>
    <property type="match status" value="1"/>
</dbReference>
<dbReference type="Gene3D" id="1.10.10.2520">
    <property type="entry name" value="Cell wall hydrolase SleB, domain 1"/>
    <property type="match status" value="1"/>
</dbReference>
<evidence type="ECO:0000313" key="2">
    <source>
        <dbReference type="EMBL" id="UZZ64267.1"/>
    </source>
</evidence>
<dbReference type="EMBL" id="OP744025">
    <property type="protein sequence ID" value="UZZ64267.1"/>
    <property type="molecule type" value="Genomic_DNA"/>
</dbReference>
<dbReference type="GO" id="GO:0016787">
    <property type="term" value="F:hydrolase activity"/>
    <property type="evidence" value="ECO:0007669"/>
    <property type="project" value="InterPro"/>
</dbReference>
<protein>
    <recommendedName>
        <fullName evidence="1">Cell wall hydrolase SleB domain-containing protein</fullName>
    </recommendedName>
</protein>
<dbReference type="Gene3D" id="6.20.240.60">
    <property type="match status" value="1"/>
</dbReference>
<dbReference type="InterPro" id="IPR011105">
    <property type="entry name" value="Cell_wall_hydrolase_SleB"/>
</dbReference>
<keyword evidence="3" id="KW-1185">Reference proteome</keyword>
<proteinExistence type="predicted"/>
<dbReference type="Proteomes" id="UP001236076">
    <property type="component" value="Segment"/>
</dbReference>
<reference evidence="2 3" key="1">
    <citation type="submission" date="2022-10" db="EMBL/GenBank/DDBJ databases">
        <authorList>
            <person name="Cortes-Martin A."/>
            <person name="Buttimer C.T.H."/>
            <person name="Hill C."/>
        </authorList>
    </citation>
    <scope>NUCLEOTIDE SEQUENCE [LARGE SCALE GENOMIC DNA]</scope>
</reference>
<evidence type="ECO:0000259" key="1">
    <source>
        <dbReference type="Pfam" id="PF07486"/>
    </source>
</evidence>
<sequence>MKKLVLCGLICTLSLAPGVTYAKERAQKVIHKCTKKDNSVNALACNVYMESRGETINGQMAVAFVTMNRMKNDKFPRTMKGVVYQASQFSWTLTKSSYSITDKDSWEGALSISKFVHKIKNNEVLYKRFDPTHGSLYYHTKKVKPVWRKLLKRTVTIENHIFYKDKEEKKK</sequence>
<feature type="domain" description="Cell wall hydrolase SleB" evidence="1">
    <location>
        <begin position="53"/>
        <end position="163"/>
    </location>
</feature>